<dbReference type="VEuPathDB" id="CryptoDB:Cvel_16731"/>
<dbReference type="SMART" id="SM01033">
    <property type="entry name" value="BING4CT"/>
    <property type="match status" value="1"/>
</dbReference>
<feature type="region of interest" description="Disordered" evidence="6">
    <location>
        <begin position="1"/>
        <end position="48"/>
    </location>
</feature>
<dbReference type="GO" id="GO:0032040">
    <property type="term" value="C:small-subunit processome"/>
    <property type="evidence" value="ECO:0007669"/>
    <property type="project" value="TreeGrafter"/>
</dbReference>
<dbReference type="InterPro" id="IPR015943">
    <property type="entry name" value="WD40/YVTN_repeat-like_dom_sf"/>
</dbReference>
<comment type="subcellular location">
    <subcellularLocation>
        <location evidence="1">Nucleus</location>
        <location evidence="1">Nucleolus</location>
    </subcellularLocation>
</comment>
<proteinExistence type="predicted"/>
<dbReference type="InterPro" id="IPR036322">
    <property type="entry name" value="WD40_repeat_dom_sf"/>
</dbReference>
<keyword evidence="2" id="KW-0698">rRNA processing</keyword>
<dbReference type="PhylomeDB" id="A0A0G4FFQ3"/>
<evidence type="ECO:0000313" key="8">
    <source>
        <dbReference type="EMBL" id="CEM12011.1"/>
    </source>
</evidence>
<name>A0A0G4FFQ3_9ALVE</name>
<feature type="compositionally biased region" description="Basic residues" evidence="6">
    <location>
        <begin position="467"/>
        <end position="481"/>
    </location>
</feature>
<dbReference type="PANTHER" id="PTHR14085">
    <property type="entry name" value="WD-REPEAT PROTEIN BING4"/>
    <property type="match status" value="1"/>
</dbReference>
<dbReference type="PANTHER" id="PTHR14085:SF3">
    <property type="entry name" value="WD REPEAT-CONTAINING PROTEIN 46"/>
    <property type="match status" value="1"/>
</dbReference>
<dbReference type="Pfam" id="PF08149">
    <property type="entry name" value="BING4CT"/>
    <property type="match status" value="1"/>
</dbReference>
<keyword evidence="3" id="KW-0853">WD repeat</keyword>
<keyword evidence="4" id="KW-0677">Repeat</keyword>
<feature type="compositionally biased region" description="Acidic residues" evidence="6">
    <location>
        <begin position="510"/>
        <end position="534"/>
    </location>
</feature>
<dbReference type="GO" id="GO:0030686">
    <property type="term" value="C:90S preribosome"/>
    <property type="evidence" value="ECO:0007669"/>
    <property type="project" value="TreeGrafter"/>
</dbReference>
<dbReference type="InterPro" id="IPR040315">
    <property type="entry name" value="WDR46/Utp7"/>
</dbReference>
<dbReference type="AlphaFoldDB" id="A0A0G4FFQ3"/>
<accession>A0A0G4FFQ3</accession>
<dbReference type="Gene3D" id="2.130.10.10">
    <property type="entry name" value="YVTN repeat-like/Quinoprotein amine dehydrogenase"/>
    <property type="match status" value="1"/>
</dbReference>
<gene>
    <name evidence="8" type="ORF">Cvel_16731</name>
</gene>
<evidence type="ECO:0000256" key="1">
    <source>
        <dbReference type="ARBA" id="ARBA00004604"/>
    </source>
</evidence>
<reference evidence="8" key="1">
    <citation type="submission" date="2014-11" db="EMBL/GenBank/DDBJ databases">
        <authorList>
            <person name="Otto D Thomas"/>
            <person name="Naeem Raeece"/>
        </authorList>
    </citation>
    <scope>NUCLEOTIDE SEQUENCE</scope>
</reference>
<protein>
    <recommendedName>
        <fullName evidence="7">BING4 C-terminal domain-containing protein</fullName>
    </recommendedName>
</protein>
<dbReference type="FunFam" id="2.130.10.10:FF:000378">
    <property type="entry name" value="U3 small nucleolar RNA-associated protein 7"/>
    <property type="match status" value="1"/>
</dbReference>
<sequence length="574" mass="64167">MPSKKEAGSAVKAEAGTSSQSSSAMPKKEGKARLPLSQKEQRQMARVKQLQKLQDEADKRLKDNEVLLTTEPGFLEPEHEMGRTYKVRQADLKQQVDVGTAQKAFSLSLPFGPYVHDFSRDGRFLCFGGRKGHLSLLDLGTMNSRFEVQLEETIRDVKVLQSHEMVATAQKKYAYIYDSQGIELHRIKEAQNPLKLEYLPFHFLLCSIGDSGRLRWQDITSGKVAADHRTNYGPCEVMRQNMRNAVLHLGHNNGRVTLWTPNMSRPVAEVVAQRGKVLGLDVWRDYLATTGTDGLWKVWDLRKFQVVTSHAWTPLPPTDLSFSQTGLLAMTCGPVVQVFRDTTQKGGNPESQGAVALPYLAHSETSERFERVRFRPHEDFAMVGGTQGIYSVIVPGAGSPNIDAFANNPFQSKKQRREAEVRALLDKLPADTISFEVARIGGVEALPKAIREDIAKEREQEAEARQKSKKTVKKMRGRSKSGAREKLRSRQQAEEMRDRTRDRLSGKDVEGEEREEAEEVYFDGEGGGGEEEGEGGARGKKGKKVKKETGDSKGLSGKKGIFDRFKKGTRAVYT</sequence>
<evidence type="ECO:0000256" key="3">
    <source>
        <dbReference type="ARBA" id="ARBA00022574"/>
    </source>
</evidence>
<keyword evidence="5" id="KW-0539">Nucleus</keyword>
<feature type="compositionally biased region" description="Basic and acidic residues" evidence="6">
    <location>
        <begin position="482"/>
        <end position="509"/>
    </location>
</feature>
<evidence type="ECO:0000256" key="6">
    <source>
        <dbReference type="SAM" id="MobiDB-lite"/>
    </source>
</evidence>
<evidence type="ECO:0000256" key="2">
    <source>
        <dbReference type="ARBA" id="ARBA00022552"/>
    </source>
</evidence>
<dbReference type="InterPro" id="IPR012952">
    <property type="entry name" value="BING4_C_dom"/>
</dbReference>
<evidence type="ECO:0000256" key="5">
    <source>
        <dbReference type="ARBA" id="ARBA00023242"/>
    </source>
</evidence>
<evidence type="ECO:0000256" key="4">
    <source>
        <dbReference type="ARBA" id="ARBA00022737"/>
    </source>
</evidence>
<evidence type="ECO:0000259" key="7">
    <source>
        <dbReference type="SMART" id="SM01033"/>
    </source>
</evidence>
<dbReference type="SUPFAM" id="SSF50978">
    <property type="entry name" value="WD40 repeat-like"/>
    <property type="match status" value="1"/>
</dbReference>
<dbReference type="GO" id="GO:0000462">
    <property type="term" value="P:maturation of SSU-rRNA from tricistronic rRNA transcript (SSU-rRNA, 5.8S rRNA, LSU-rRNA)"/>
    <property type="evidence" value="ECO:0007669"/>
    <property type="project" value="TreeGrafter"/>
</dbReference>
<organism evidence="8">
    <name type="scientific">Chromera velia CCMP2878</name>
    <dbReference type="NCBI Taxonomy" id="1169474"/>
    <lineage>
        <taxon>Eukaryota</taxon>
        <taxon>Sar</taxon>
        <taxon>Alveolata</taxon>
        <taxon>Colpodellida</taxon>
        <taxon>Chromeraceae</taxon>
        <taxon>Chromera</taxon>
    </lineage>
</organism>
<feature type="compositionally biased region" description="Basic and acidic residues" evidence="6">
    <location>
        <begin position="457"/>
        <end position="466"/>
    </location>
</feature>
<feature type="region of interest" description="Disordered" evidence="6">
    <location>
        <begin position="457"/>
        <end position="560"/>
    </location>
</feature>
<feature type="domain" description="BING4 C-terminal" evidence="7">
    <location>
        <begin position="358"/>
        <end position="437"/>
    </location>
</feature>
<dbReference type="EMBL" id="CDMZ01000332">
    <property type="protein sequence ID" value="CEM12011.1"/>
    <property type="molecule type" value="Genomic_DNA"/>
</dbReference>